<dbReference type="InterPro" id="IPR039425">
    <property type="entry name" value="RNA_pol_sigma-70-like"/>
</dbReference>
<comment type="similarity">
    <text evidence="1 6">Belongs to the sigma-70 factor family. ECF subfamily.</text>
</comment>
<protein>
    <recommendedName>
        <fullName evidence="6">RNA polymerase sigma factor</fullName>
    </recommendedName>
</protein>
<evidence type="ECO:0000313" key="9">
    <source>
        <dbReference type="EMBL" id="RKD91824.1"/>
    </source>
</evidence>
<name>A0A419W8R6_9BACT</name>
<dbReference type="Gene3D" id="1.10.10.10">
    <property type="entry name" value="Winged helix-like DNA-binding domain superfamily/Winged helix DNA-binding domain"/>
    <property type="match status" value="1"/>
</dbReference>
<dbReference type="InterPro" id="IPR007627">
    <property type="entry name" value="RNA_pol_sigma70_r2"/>
</dbReference>
<feature type="domain" description="RNA polymerase sigma factor 70 region 4 type 2" evidence="8">
    <location>
        <begin position="123"/>
        <end position="174"/>
    </location>
</feature>
<sequence length="198" mass="23492">MRGEIKEKELVDGLKQGDKKAFQLLFELYSKRIFAFARGYLKSKSEAEEIVQDVFVKVWNARESINTELSFKSYLFKITYNCIREYFNKQSRENRYKHEILDYAIEFDNRTEERIDYKSLLDLVEEKIALLPPRQREVILLSKKQGIPTKEIAELLEISPRTVEKHLSEALKQLKKDLSEDHVAGLLFYHLFLDPKKK</sequence>
<keyword evidence="10" id="KW-1185">Reference proteome</keyword>
<dbReference type="PANTHER" id="PTHR43133:SF46">
    <property type="entry name" value="RNA POLYMERASE SIGMA-70 FACTOR ECF SUBFAMILY"/>
    <property type="match status" value="1"/>
</dbReference>
<dbReference type="InterPro" id="IPR000838">
    <property type="entry name" value="RNA_pol_sigma70_ECF_CS"/>
</dbReference>
<evidence type="ECO:0000256" key="4">
    <source>
        <dbReference type="ARBA" id="ARBA00023125"/>
    </source>
</evidence>
<dbReference type="SUPFAM" id="SSF88946">
    <property type="entry name" value="Sigma2 domain of RNA polymerase sigma factors"/>
    <property type="match status" value="1"/>
</dbReference>
<dbReference type="OrthoDB" id="9782991at2"/>
<evidence type="ECO:0000256" key="3">
    <source>
        <dbReference type="ARBA" id="ARBA00023082"/>
    </source>
</evidence>
<evidence type="ECO:0000256" key="5">
    <source>
        <dbReference type="ARBA" id="ARBA00023163"/>
    </source>
</evidence>
<evidence type="ECO:0000256" key="1">
    <source>
        <dbReference type="ARBA" id="ARBA00010641"/>
    </source>
</evidence>
<reference evidence="9 10" key="1">
    <citation type="submission" date="2018-09" db="EMBL/GenBank/DDBJ databases">
        <title>Genomic Encyclopedia of Archaeal and Bacterial Type Strains, Phase II (KMG-II): from individual species to whole genera.</title>
        <authorList>
            <person name="Goeker M."/>
        </authorList>
    </citation>
    <scope>NUCLEOTIDE SEQUENCE [LARGE SCALE GENOMIC DNA]</scope>
    <source>
        <strain evidence="9 10">DSM 27148</strain>
    </source>
</reference>
<evidence type="ECO:0000259" key="8">
    <source>
        <dbReference type="Pfam" id="PF08281"/>
    </source>
</evidence>
<dbReference type="Pfam" id="PF04542">
    <property type="entry name" value="Sigma70_r2"/>
    <property type="match status" value="1"/>
</dbReference>
<dbReference type="GO" id="GO:0006352">
    <property type="term" value="P:DNA-templated transcription initiation"/>
    <property type="evidence" value="ECO:0007669"/>
    <property type="project" value="InterPro"/>
</dbReference>
<dbReference type="EMBL" id="RAPN01000001">
    <property type="protein sequence ID" value="RKD91824.1"/>
    <property type="molecule type" value="Genomic_DNA"/>
</dbReference>
<keyword evidence="5 6" id="KW-0804">Transcription</keyword>
<evidence type="ECO:0000256" key="2">
    <source>
        <dbReference type="ARBA" id="ARBA00023015"/>
    </source>
</evidence>
<dbReference type="Proteomes" id="UP000283387">
    <property type="component" value="Unassembled WGS sequence"/>
</dbReference>
<dbReference type="Gene3D" id="1.10.1740.10">
    <property type="match status" value="1"/>
</dbReference>
<dbReference type="PANTHER" id="PTHR43133">
    <property type="entry name" value="RNA POLYMERASE ECF-TYPE SIGMA FACTO"/>
    <property type="match status" value="1"/>
</dbReference>
<accession>A0A419W8R6</accession>
<dbReference type="InterPro" id="IPR013325">
    <property type="entry name" value="RNA_pol_sigma_r2"/>
</dbReference>
<dbReference type="PROSITE" id="PS01063">
    <property type="entry name" value="SIGMA70_ECF"/>
    <property type="match status" value="1"/>
</dbReference>
<dbReference type="AlphaFoldDB" id="A0A419W8R6"/>
<evidence type="ECO:0000313" key="10">
    <source>
        <dbReference type="Proteomes" id="UP000283387"/>
    </source>
</evidence>
<evidence type="ECO:0000256" key="6">
    <source>
        <dbReference type="RuleBase" id="RU000716"/>
    </source>
</evidence>
<organism evidence="9 10">
    <name type="scientific">Mangrovibacterium diazotrophicum</name>
    <dbReference type="NCBI Taxonomy" id="1261403"/>
    <lineage>
        <taxon>Bacteria</taxon>
        <taxon>Pseudomonadati</taxon>
        <taxon>Bacteroidota</taxon>
        <taxon>Bacteroidia</taxon>
        <taxon>Marinilabiliales</taxon>
        <taxon>Prolixibacteraceae</taxon>
        <taxon>Mangrovibacterium</taxon>
    </lineage>
</organism>
<dbReference type="Pfam" id="PF08281">
    <property type="entry name" value="Sigma70_r4_2"/>
    <property type="match status" value="1"/>
</dbReference>
<dbReference type="CDD" id="cd06171">
    <property type="entry name" value="Sigma70_r4"/>
    <property type="match status" value="1"/>
</dbReference>
<evidence type="ECO:0000259" key="7">
    <source>
        <dbReference type="Pfam" id="PF04542"/>
    </source>
</evidence>
<dbReference type="GO" id="GO:0016987">
    <property type="term" value="F:sigma factor activity"/>
    <property type="evidence" value="ECO:0007669"/>
    <property type="project" value="UniProtKB-KW"/>
</dbReference>
<dbReference type="InterPro" id="IPR013324">
    <property type="entry name" value="RNA_pol_sigma_r3/r4-like"/>
</dbReference>
<dbReference type="RefSeq" id="WP_120273093.1">
    <property type="nucleotide sequence ID" value="NZ_RAPN01000001.1"/>
</dbReference>
<dbReference type="InterPro" id="IPR014284">
    <property type="entry name" value="RNA_pol_sigma-70_dom"/>
</dbReference>
<dbReference type="NCBIfam" id="TIGR02937">
    <property type="entry name" value="sigma70-ECF"/>
    <property type="match status" value="1"/>
</dbReference>
<feature type="domain" description="RNA polymerase sigma-70 region 2" evidence="7">
    <location>
        <begin position="25"/>
        <end position="92"/>
    </location>
</feature>
<dbReference type="InterPro" id="IPR036388">
    <property type="entry name" value="WH-like_DNA-bd_sf"/>
</dbReference>
<dbReference type="SUPFAM" id="SSF88659">
    <property type="entry name" value="Sigma3 and sigma4 domains of RNA polymerase sigma factors"/>
    <property type="match status" value="1"/>
</dbReference>
<dbReference type="NCBIfam" id="TIGR02985">
    <property type="entry name" value="Sig70_bacteroi1"/>
    <property type="match status" value="1"/>
</dbReference>
<comment type="caution">
    <text evidence="9">The sequence shown here is derived from an EMBL/GenBank/DDBJ whole genome shotgun (WGS) entry which is preliminary data.</text>
</comment>
<keyword evidence="2 6" id="KW-0805">Transcription regulation</keyword>
<dbReference type="InterPro" id="IPR014327">
    <property type="entry name" value="RNA_pol_sigma70_bacteroid"/>
</dbReference>
<keyword evidence="4 6" id="KW-0238">DNA-binding</keyword>
<proteinExistence type="inferred from homology"/>
<dbReference type="InterPro" id="IPR013249">
    <property type="entry name" value="RNA_pol_sigma70_r4_t2"/>
</dbReference>
<gene>
    <name evidence="9" type="ORF">BC643_2191</name>
</gene>
<dbReference type="GO" id="GO:0003677">
    <property type="term" value="F:DNA binding"/>
    <property type="evidence" value="ECO:0007669"/>
    <property type="project" value="UniProtKB-KW"/>
</dbReference>
<keyword evidence="3 6" id="KW-0731">Sigma factor</keyword>